<reference evidence="2 3" key="1">
    <citation type="submission" date="2020-01" db="EMBL/GenBank/DDBJ databases">
        <title>Identification and distribution of gene clusters putatively required for synthesis of sphingolipid metabolism inhibitors in phylogenetically diverse species of the filamentous fungus Fusarium.</title>
        <authorList>
            <person name="Kim H.-S."/>
            <person name="Busman M."/>
            <person name="Brown D.W."/>
            <person name="Divon H."/>
            <person name="Uhlig S."/>
            <person name="Proctor R.H."/>
        </authorList>
    </citation>
    <scope>NUCLEOTIDE SEQUENCE [LARGE SCALE GENOMIC DNA]</scope>
    <source>
        <strain evidence="2 3">NRRL 20459</strain>
    </source>
</reference>
<keyword evidence="3" id="KW-1185">Reference proteome</keyword>
<dbReference type="EMBL" id="JAADYS010000429">
    <property type="protein sequence ID" value="KAF4469829.1"/>
    <property type="molecule type" value="Genomic_DNA"/>
</dbReference>
<feature type="region of interest" description="Disordered" evidence="1">
    <location>
        <begin position="120"/>
        <end position="166"/>
    </location>
</feature>
<accession>A0A8H4PBU3</accession>
<gene>
    <name evidence="2" type="ORF">FALBO_3269</name>
</gene>
<evidence type="ECO:0000313" key="2">
    <source>
        <dbReference type="EMBL" id="KAF4469829.1"/>
    </source>
</evidence>
<dbReference type="PANTHER" id="PTHR40618:SF1">
    <property type="entry name" value="B-ZIP TRANSCRIPTION FACTOR (EUROFUNG)"/>
    <property type="match status" value="1"/>
</dbReference>
<dbReference type="OrthoDB" id="3555317at2759"/>
<comment type="caution">
    <text evidence="2">The sequence shown here is derived from an EMBL/GenBank/DDBJ whole genome shotgun (WGS) entry which is preliminary data.</text>
</comment>
<sequence length="461" mass="50777">MTAQSPPAKRRGRPSSRGQDIDEATLKARRERNREAQNIFRRRRQAAEAAQAKRVRRLEEVVEEMSSIFMSFVDEMLETEAVVKGQPDLVVSLRRSMARILALANEVVGPEEECEGALMSALPTRERVEKEKRATSPLGESTTASSYSPDSNDDTTTTSDSSTSSALCITVKTPNITIPQQPPLFSRSSPPPQPFTIPNVHFDLPPQIFGNGWLGTTPATASRAMDFVPSPSSPLSQDSFTYRLAKASLTIAYLFLSNDPHIRAVSPPEARLFSNPLRGRARDEMLTRLRYLIGSGKSEMYRVVDLPYGRYGQHVYSRNELNPQTVEDVGWPWPSQPAGSPINHLTRFFSIIGVEKQLLALGARVIDSETLELNMVTPPISSITGPDERQPESWSFVNCFSFPPQPKPGPGAVKVQLSAAQLVASLATRAVCLMRGPGFPRNEIGTAIEEAVIKTGWSISE</sequence>
<dbReference type="PANTHER" id="PTHR40618">
    <property type="entry name" value="B-ZIP TRANSCRIPTION FACTOR (EUROFUNG)-RELATED"/>
    <property type="match status" value="1"/>
</dbReference>
<feature type="region of interest" description="Disordered" evidence="1">
    <location>
        <begin position="1"/>
        <end position="39"/>
    </location>
</feature>
<feature type="compositionally biased region" description="Low complexity" evidence="1">
    <location>
        <begin position="145"/>
        <end position="165"/>
    </location>
</feature>
<evidence type="ECO:0000256" key="1">
    <source>
        <dbReference type="SAM" id="MobiDB-lite"/>
    </source>
</evidence>
<feature type="compositionally biased region" description="Basic and acidic residues" evidence="1">
    <location>
        <begin position="124"/>
        <end position="134"/>
    </location>
</feature>
<dbReference type="Proteomes" id="UP000554235">
    <property type="component" value="Unassembled WGS sequence"/>
</dbReference>
<protein>
    <recommendedName>
        <fullName evidence="4">BZIP domain-containing protein</fullName>
    </recommendedName>
</protein>
<feature type="compositionally biased region" description="Basic and acidic residues" evidence="1">
    <location>
        <begin position="24"/>
        <end position="35"/>
    </location>
</feature>
<evidence type="ECO:0008006" key="4">
    <source>
        <dbReference type="Google" id="ProtNLM"/>
    </source>
</evidence>
<proteinExistence type="predicted"/>
<organism evidence="2 3">
    <name type="scientific">Fusarium albosuccineum</name>
    <dbReference type="NCBI Taxonomy" id="1237068"/>
    <lineage>
        <taxon>Eukaryota</taxon>
        <taxon>Fungi</taxon>
        <taxon>Dikarya</taxon>
        <taxon>Ascomycota</taxon>
        <taxon>Pezizomycotina</taxon>
        <taxon>Sordariomycetes</taxon>
        <taxon>Hypocreomycetidae</taxon>
        <taxon>Hypocreales</taxon>
        <taxon>Nectriaceae</taxon>
        <taxon>Fusarium</taxon>
        <taxon>Fusarium decemcellulare species complex</taxon>
    </lineage>
</organism>
<dbReference type="AlphaFoldDB" id="A0A8H4PBU3"/>
<evidence type="ECO:0000313" key="3">
    <source>
        <dbReference type="Proteomes" id="UP000554235"/>
    </source>
</evidence>
<name>A0A8H4PBU3_9HYPO</name>